<proteinExistence type="inferred from homology"/>
<dbReference type="InterPro" id="IPR050546">
    <property type="entry name" value="Glycosyl_Hydrlase_16"/>
</dbReference>
<dbReference type="InterPro" id="IPR026444">
    <property type="entry name" value="Secre_tail"/>
</dbReference>
<organism evidence="4 5">
    <name type="scientific">Breznakibacter xylanolyticus</name>
    <dbReference type="NCBI Taxonomy" id="990"/>
    <lineage>
        <taxon>Bacteria</taxon>
        <taxon>Pseudomonadati</taxon>
        <taxon>Bacteroidota</taxon>
        <taxon>Bacteroidia</taxon>
        <taxon>Marinilabiliales</taxon>
        <taxon>Marinilabiliaceae</taxon>
        <taxon>Breznakibacter</taxon>
    </lineage>
</organism>
<feature type="chain" id="PRO_5016003181" evidence="2">
    <location>
        <begin position="19"/>
        <end position="379"/>
    </location>
</feature>
<dbReference type="PANTHER" id="PTHR10963:SF55">
    <property type="entry name" value="GLYCOSIDE HYDROLASE FAMILY 16 PROTEIN"/>
    <property type="match status" value="1"/>
</dbReference>
<dbReference type="PANTHER" id="PTHR10963">
    <property type="entry name" value="GLYCOSYL HYDROLASE-RELATED"/>
    <property type="match status" value="1"/>
</dbReference>
<dbReference type="GO" id="GO:0004553">
    <property type="term" value="F:hydrolase activity, hydrolyzing O-glycosyl compounds"/>
    <property type="evidence" value="ECO:0007669"/>
    <property type="project" value="InterPro"/>
</dbReference>
<evidence type="ECO:0000256" key="1">
    <source>
        <dbReference type="ARBA" id="ARBA00006865"/>
    </source>
</evidence>
<dbReference type="Gene3D" id="2.60.120.200">
    <property type="match status" value="1"/>
</dbReference>
<dbReference type="OrthoDB" id="9776255at2"/>
<dbReference type="AlphaFoldDB" id="A0A2W7NK39"/>
<feature type="signal peptide" evidence="2">
    <location>
        <begin position="1"/>
        <end position="18"/>
    </location>
</feature>
<evidence type="ECO:0000256" key="2">
    <source>
        <dbReference type="SAM" id="SignalP"/>
    </source>
</evidence>
<dbReference type="GO" id="GO:0005975">
    <property type="term" value="P:carbohydrate metabolic process"/>
    <property type="evidence" value="ECO:0007669"/>
    <property type="project" value="InterPro"/>
</dbReference>
<comment type="similarity">
    <text evidence="1">Belongs to the glycosyl hydrolase 16 family.</text>
</comment>
<name>A0A2W7NK39_9BACT</name>
<dbReference type="InterPro" id="IPR000757">
    <property type="entry name" value="Beta-glucanase-like"/>
</dbReference>
<evidence type="ECO:0000313" key="4">
    <source>
        <dbReference type="EMBL" id="PZX20811.1"/>
    </source>
</evidence>
<dbReference type="CDD" id="cd08023">
    <property type="entry name" value="GH16_laminarinase_like"/>
    <property type="match status" value="1"/>
</dbReference>
<sequence>MKKLLAASLLMLPLMSGAQNYQLVWEDQFDEPALNETFWTIQVNGDGGGNNELQYYRRENISIENHPTENVSCLVLNAKRENYLNKTCTSGRVVTQNKVSCRYGKIEARIHLPHTANGLWPAFWMMGEDIATVGWPQCGETDILEMGHASGITNGTQDRLFNGACHWGPSWQNHPMYAKETTWPTSIQEGFHLFTLVWTETAIKMYLDQDKNPNVAPYYEMAITNTATLNDPGHYFHKPFHILLNLAVGGNFPGIWDINKVTALDANGTAAKMYIDYVRIYQQGTVNEVLNVPGQSNAITPDAATSKKNVHLNPVIDHVMLDDFEQMDEVAIVSLKGEMVQKITPSTNRIDLTSLSAGLYLLRIAYKNHTNETHKLVKL</sequence>
<keyword evidence="2" id="KW-0732">Signal</keyword>
<dbReference type="NCBIfam" id="TIGR04183">
    <property type="entry name" value="Por_Secre_tail"/>
    <property type="match status" value="1"/>
</dbReference>
<dbReference type="InterPro" id="IPR013320">
    <property type="entry name" value="ConA-like_dom_sf"/>
</dbReference>
<keyword evidence="5" id="KW-1185">Reference proteome</keyword>
<dbReference type="SUPFAM" id="SSF49899">
    <property type="entry name" value="Concanavalin A-like lectins/glucanases"/>
    <property type="match status" value="1"/>
</dbReference>
<accession>A0A2W7NK39</accession>
<feature type="domain" description="GH16" evidence="3">
    <location>
        <begin position="14"/>
        <end position="286"/>
    </location>
</feature>
<dbReference type="EMBL" id="QKZK01000001">
    <property type="protein sequence ID" value="PZX20811.1"/>
    <property type="molecule type" value="Genomic_DNA"/>
</dbReference>
<gene>
    <name evidence="4" type="ORF">LX69_00236</name>
</gene>
<comment type="caution">
    <text evidence="4">The sequence shown here is derived from an EMBL/GenBank/DDBJ whole genome shotgun (WGS) entry which is preliminary data.</text>
</comment>
<reference evidence="4 5" key="1">
    <citation type="submission" date="2018-06" db="EMBL/GenBank/DDBJ databases">
        <title>Genomic Encyclopedia of Archaeal and Bacterial Type Strains, Phase II (KMG-II): from individual species to whole genera.</title>
        <authorList>
            <person name="Goeker M."/>
        </authorList>
    </citation>
    <scope>NUCLEOTIDE SEQUENCE [LARGE SCALE GENOMIC DNA]</scope>
    <source>
        <strain evidence="4 5">DSM 6779</strain>
    </source>
</reference>
<dbReference type="Pfam" id="PF00722">
    <property type="entry name" value="Glyco_hydro_16"/>
    <property type="match status" value="1"/>
</dbReference>
<dbReference type="RefSeq" id="WP_111443956.1">
    <property type="nucleotide sequence ID" value="NZ_QKZK01000001.1"/>
</dbReference>
<dbReference type="Pfam" id="PF18962">
    <property type="entry name" value="Por_Secre_tail"/>
    <property type="match status" value="1"/>
</dbReference>
<evidence type="ECO:0000259" key="3">
    <source>
        <dbReference type="PROSITE" id="PS51762"/>
    </source>
</evidence>
<protein>
    <submittedName>
        <fullName evidence="4">Putative secreted protein (Por secretion system target)</fullName>
    </submittedName>
</protein>
<dbReference type="Proteomes" id="UP000249239">
    <property type="component" value="Unassembled WGS sequence"/>
</dbReference>
<dbReference type="PROSITE" id="PS51762">
    <property type="entry name" value="GH16_2"/>
    <property type="match status" value="1"/>
</dbReference>
<evidence type="ECO:0000313" key="5">
    <source>
        <dbReference type="Proteomes" id="UP000249239"/>
    </source>
</evidence>